<evidence type="ECO:0000313" key="2">
    <source>
        <dbReference type="Proteomes" id="UP000469523"/>
    </source>
</evidence>
<keyword evidence="2" id="KW-1185">Reference proteome</keyword>
<dbReference type="RefSeq" id="WP_154443001.1">
    <property type="nucleotide sequence ID" value="NZ_VUNQ01000074.1"/>
</dbReference>
<accession>A0A6N7Y3I6</accession>
<organism evidence="1 2">
    <name type="scientific">Tissierella pigra</name>
    <dbReference type="NCBI Taxonomy" id="2607614"/>
    <lineage>
        <taxon>Bacteria</taxon>
        <taxon>Bacillati</taxon>
        <taxon>Bacillota</taxon>
        <taxon>Tissierellia</taxon>
        <taxon>Tissierellales</taxon>
        <taxon>Tissierellaceae</taxon>
        <taxon>Tissierella</taxon>
    </lineage>
</organism>
<dbReference type="AlphaFoldDB" id="A0A6N7Y3I6"/>
<gene>
    <name evidence="1" type="ORF">FYJ83_18465</name>
</gene>
<comment type="caution">
    <text evidence="1">The sequence shown here is derived from an EMBL/GenBank/DDBJ whole genome shotgun (WGS) entry which is preliminary data.</text>
</comment>
<name>A0A6N7Y3I6_9FIRM</name>
<reference evidence="1 2" key="1">
    <citation type="submission" date="2019-09" db="EMBL/GenBank/DDBJ databases">
        <title>In-depth cultivation of the pig gut microbiome towards novel bacterial diversity and tailored functional studies.</title>
        <authorList>
            <person name="Wylensek D."/>
            <person name="Hitch T.C.A."/>
            <person name="Clavel T."/>
        </authorList>
    </citation>
    <scope>NUCLEOTIDE SEQUENCE [LARGE SCALE GENOMIC DNA]</scope>
    <source>
        <strain evidence="1 2">WCA3-693-APC-4?</strain>
    </source>
</reference>
<dbReference type="Proteomes" id="UP000469523">
    <property type="component" value="Unassembled WGS sequence"/>
</dbReference>
<sequence>MPYYVMFMVEREDISSRNMASIFADYSWWVDLVKKFLNKADTFETRVWSEDGEAIESGIKYGKKIDNEETREIVFQGKVTNDFEIEVKENFLSKEGFVKWFTLNLYNGKKLLFSSQHYGDETLIFDLSEEGVDQIQEWAKQYRIIKRVDVYEITN</sequence>
<protein>
    <submittedName>
        <fullName evidence="1">Uncharacterized protein</fullName>
    </submittedName>
</protein>
<dbReference type="EMBL" id="VUNQ01000074">
    <property type="protein sequence ID" value="MSU03444.1"/>
    <property type="molecule type" value="Genomic_DNA"/>
</dbReference>
<evidence type="ECO:0000313" key="1">
    <source>
        <dbReference type="EMBL" id="MSU03444.1"/>
    </source>
</evidence>
<proteinExistence type="predicted"/>